<evidence type="ECO:0000313" key="2">
    <source>
        <dbReference type="EnsemblPlants" id="Zm00001eb393340_P001"/>
    </source>
</evidence>
<evidence type="ECO:0000256" key="1">
    <source>
        <dbReference type="SAM" id="MobiDB-lite"/>
    </source>
</evidence>
<dbReference type="InParanoid" id="A0A804R6L2"/>
<dbReference type="AlphaFoldDB" id="A0A804R6L2"/>
<organism evidence="2 3">
    <name type="scientific">Zea mays</name>
    <name type="common">Maize</name>
    <dbReference type="NCBI Taxonomy" id="4577"/>
    <lineage>
        <taxon>Eukaryota</taxon>
        <taxon>Viridiplantae</taxon>
        <taxon>Streptophyta</taxon>
        <taxon>Embryophyta</taxon>
        <taxon>Tracheophyta</taxon>
        <taxon>Spermatophyta</taxon>
        <taxon>Magnoliopsida</taxon>
        <taxon>Liliopsida</taxon>
        <taxon>Poales</taxon>
        <taxon>Poaceae</taxon>
        <taxon>PACMAD clade</taxon>
        <taxon>Panicoideae</taxon>
        <taxon>Andropogonodae</taxon>
        <taxon>Andropogoneae</taxon>
        <taxon>Tripsacinae</taxon>
        <taxon>Zea</taxon>
    </lineage>
</organism>
<proteinExistence type="predicted"/>
<name>A0A804R6L2_MAIZE</name>
<feature type="compositionally biased region" description="Basic residues" evidence="1">
    <location>
        <begin position="48"/>
        <end position="58"/>
    </location>
</feature>
<feature type="region of interest" description="Disordered" evidence="1">
    <location>
        <begin position="24"/>
        <end position="79"/>
    </location>
</feature>
<reference evidence="3" key="1">
    <citation type="journal article" date="2009" name="Science">
        <title>The B73 maize genome: complexity, diversity, and dynamics.</title>
        <authorList>
            <person name="Schnable P.S."/>
            <person name="Ware D."/>
            <person name="Fulton R.S."/>
            <person name="Stein J.C."/>
            <person name="Wei F."/>
            <person name="Pasternak S."/>
            <person name="Liang C."/>
            <person name="Zhang J."/>
            <person name="Fulton L."/>
            <person name="Graves T.A."/>
            <person name="Minx P."/>
            <person name="Reily A.D."/>
            <person name="Courtney L."/>
            <person name="Kruchowski S.S."/>
            <person name="Tomlinson C."/>
            <person name="Strong C."/>
            <person name="Delehaunty K."/>
            <person name="Fronick C."/>
            <person name="Courtney B."/>
            <person name="Rock S.M."/>
            <person name="Belter E."/>
            <person name="Du F."/>
            <person name="Kim K."/>
            <person name="Abbott R.M."/>
            <person name="Cotton M."/>
            <person name="Levy A."/>
            <person name="Marchetto P."/>
            <person name="Ochoa K."/>
            <person name="Jackson S.M."/>
            <person name="Gillam B."/>
            <person name="Chen W."/>
            <person name="Yan L."/>
            <person name="Higginbotham J."/>
            <person name="Cardenas M."/>
            <person name="Waligorski J."/>
            <person name="Applebaum E."/>
            <person name="Phelps L."/>
            <person name="Falcone J."/>
            <person name="Kanchi K."/>
            <person name="Thane T."/>
            <person name="Scimone A."/>
            <person name="Thane N."/>
            <person name="Henke J."/>
            <person name="Wang T."/>
            <person name="Ruppert J."/>
            <person name="Shah N."/>
            <person name="Rotter K."/>
            <person name="Hodges J."/>
            <person name="Ingenthron E."/>
            <person name="Cordes M."/>
            <person name="Kohlberg S."/>
            <person name="Sgro J."/>
            <person name="Delgado B."/>
            <person name="Mead K."/>
            <person name="Chinwalla A."/>
            <person name="Leonard S."/>
            <person name="Crouse K."/>
            <person name="Collura K."/>
            <person name="Kudrna D."/>
            <person name="Currie J."/>
            <person name="He R."/>
            <person name="Angelova A."/>
            <person name="Rajasekar S."/>
            <person name="Mueller T."/>
            <person name="Lomeli R."/>
            <person name="Scara G."/>
            <person name="Ko A."/>
            <person name="Delaney K."/>
            <person name="Wissotski M."/>
            <person name="Lopez G."/>
            <person name="Campos D."/>
            <person name="Braidotti M."/>
            <person name="Ashley E."/>
            <person name="Golser W."/>
            <person name="Kim H."/>
            <person name="Lee S."/>
            <person name="Lin J."/>
            <person name="Dujmic Z."/>
            <person name="Kim W."/>
            <person name="Talag J."/>
            <person name="Zuccolo A."/>
            <person name="Fan C."/>
            <person name="Sebastian A."/>
            <person name="Kramer M."/>
            <person name="Spiegel L."/>
            <person name="Nascimento L."/>
            <person name="Zutavern T."/>
            <person name="Miller B."/>
            <person name="Ambroise C."/>
            <person name="Muller S."/>
            <person name="Spooner W."/>
            <person name="Narechania A."/>
            <person name="Ren L."/>
            <person name="Wei S."/>
            <person name="Kumari S."/>
            <person name="Faga B."/>
            <person name="Levy M.J."/>
            <person name="McMahan L."/>
            <person name="Van Buren P."/>
            <person name="Vaughn M.W."/>
            <person name="Ying K."/>
            <person name="Yeh C.-T."/>
            <person name="Emrich S.J."/>
            <person name="Jia Y."/>
            <person name="Kalyanaraman A."/>
            <person name="Hsia A.-P."/>
            <person name="Barbazuk W.B."/>
            <person name="Baucom R.S."/>
            <person name="Brutnell T.P."/>
            <person name="Carpita N.C."/>
            <person name="Chaparro C."/>
            <person name="Chia J.-M."/>
            <person name="Deragon J.-M."/>
            <person name="Estill J.C."/>
            <person name="Fu Y."/>
            <person name="Jeddeloh J.A."/>
            <person name="Han Y."/>
            <person name="Lee H."/>
            <person name="Li P."/>
            <person name="Lisch D.R."/>
            <person name="Liu S."/>
            <person name="Liu Z."/>
            <person name="Nagel D.H."/>
            <person name="McCann M.C."/>
            <person name="SanMiguel P."/>
            <person name="Myers A.M."/>
            <person name="Nettleton D."/>
            <person name="Nguyen J."/>
            <person name="Penning B.W."/>
            <person name="Ponnala L."/>
            <person name="Schneider K.L."/>
            <person name="Schwartz D.C."/>
            <person name="Sharma A."/>
            <person name="Soderlund C."/>
            <person name="Springer N.M."/>
            <person name="Sun Q."/>
            <person name="Wang H."/>
            <person name="Waterman M."/>
            <person name="Westerman R."/>
            <person name="Wolfgruber T.K."/>
            <person name="Yang L."/>
            <person name="Yu Y."/>
            <person name="Zhang L."/>
            <person name="Zhou S."/>
            <person name="Zhu Q."/>
            <person name="Bennetzen J.L."/>
            <person name="Dawe R.K."/>
            <person name="Jiang J."/>
            <person name="Jiang N."/>
            <person name="Presting G.G."/>
            <person name="Wessler S.R."/>
            <person name="Aluru S."/>
            <person name="Martienssen R.A."/>
            <person name="Clifton S.W."/>
            <person name="McCombie W.R."/>
            <person name="Wing R.A."/>
            <person name="Wilson R.K."/>
        </authorList>
    </citation>
    <scope>NUCLEOTIDE SEQUENCE [LARGE SCALE GENOMIC DNA]</scope>
    <source>
        <strain evidence="3">cv. B73</strain>
    </source>
</reference>
<protein>
    <submittedName>
        <fullName evidence="2">Uncharacterized protein</fullName>
    </submittedName>
</protein>
<evidence type="ECO:0000313" key="3">
    <source>
        <dbReference type="Proteomes" id="UP000007305"/>
    </source>
</evidence>
<dbReference type="Gramene" id="Zm00001eb393340_T001">
    <property type="protein sequence ID" value="Zm00001eb393340_P001"/>
    <property type="gene ID" value="Zm00001eb393340"/>
</dbReference>
<reference evidence="2" key="2">
    <citation type="submission" date="2019-07" db="EMBL/GenBank/DDBJ databases">
        <authorList>
            <person name="Seetharam A."/>
            <person name="Woodhouse M."/>
            <person name="Cannon E."/>
        </authorList>
    </citation>
    <scope>NUCLEOTIDE SEQUENCE [LARGE SCALE GENOMIC DNA]</scope>
    <source>
        <strain evidence="2">cv. B73</strain>
    </source>
</reference>
<reference evidence="2" key="3">
    <citation type="submission" date="2021-05" db="UniProtKB">
        <authorList>
            <consortium name="EnsemblPlants"/>
        </authorList>
    </citation>
    <scope>IDENTIFICATION</scope>
    <source>
        <strain evidence="2">cv. B73</strain>
    </source>
</reference>
<accession>A0A804R6L2</accession>
<sequence>MLLNEIVEANQFAWDIVMAIGTTHREPPRTPKPVPRMKPAATELTPLHVRRAREKQSHRGGTGTRGANTAMPSCGHVQS</sequence>
<dbReference type="Proteomes" id="UP000007305">
    <property type="component" value="Chromosome 9"/>
</dbReference>
<dbReference type="EnsemblPlants" id="Zm00001eb393340_T001">
    <property type="protein sequence ID" value="Zm00001eb393340_P001"/>
    <property type="gene ID" value="Zm00001eb393340"/>
</dbReference>
<keyword evidence="3" id="KW-1185">Reference proteome</keyword>